<proteinExistence type="predicted"/>
<keyword evidence="1" id="KW-1185">Reference proteome</keyword>
<organism evidence="1 2">
    <name type="scientific">Panagrolaimus davidi</name>
    <dbReference type="NCBI Taxonomy" id="227884"/>
    <lineage>
        <taxon>Eukaryota</taxon>
        <taxon>Metazoa</taxon>
        <taxon>Ecdysozoa</taxon>
        <taxon>Nematoda</taxon>
        <taxon>Chromadorea</taxon>
        <taxon>Rhabditida</taxon>
        <taxon>Tylenchina</taxon>
        <taxon>Panagrolaimomorpha</taxon>
        <taxon>Panagrolaimoidea</taxon>
        <taxon>Panagrolaimidae</taxon>
        <taxon>Panagrolaimus</taxon>
    </lineage>
</organism>
<accession>A0A914PXS5</accession>
<sequence>MQFKASQRLLRSENTQPKTVRIPTTAVAGSFPARMPISSNHSGNANINPVRMPNLFVQHNLGLDQGHRQQQHRGLQSAPSNNFPKNLFELLETETPRFLCLMKIFTQERQE</sequence>
<dbReference type="WBParaSite" id="PDA_v2.g23629.t1">
    <property type="protein sequence ID" value="PDA_v2.g23629.t1"/>
    <property type="gene ID" value="PDA_v2.g23629"/>
</dbReference>
<evidence type="ECO:0000313" key="2">
    <source>
        <dbReference type="WBParaSite" id="PDA_v2.g23629.t1"/>
    </source>
</evidence>
<reference evidence="2" key="1">
    <citation type="submission" date="2022-11" db="UniProtKB">
        <authorList>
            <consortium name="WormBaseParasite"/>
        </authorList>
    </citation>
    <scope>IDENTIFICATION</scope>
</reference>
<dbReference type="AlphaFoldDB" id="A0A914PXS5"/>
<protein>
    <submittedName>
        <fullName evidence="2">Uncharacterized protein</fullName>
    </submittedName>
</protein>
<evidence type="ECO:0000313" key="1">
    <source>
        <dbReference type="Proteomes" id="UP000887578"/>
    </source>
</evidence>
<dbReference type="Proteomes" id="UP000887578">
    <property type="component" value="Unplaced"/>
</dbReference>
<name>A0A914PXS5_9BILA</name>